<keyword evidence="4" id="KW-0732">Signal</keyword>
<dbReference type="InterPro" id="IPR036034">
    <property type="entry name" value="PDZ_sf"/>
</dbReference>
<dbReference type="Pfam" id="PF17820">
    <property type="entry name" value="PDZ_6"/>
    <property type="match status" value="2"/>
</dbReference>
<dbReference type="InterPro" id="IPR009003">
    <property type="entry name" value="Peptidase_S1_PA"/>
</dbReference>
<dbReference type="PROSITE" id="PS50106">
    <property type="entry name" value="PDZ"/>
    <property type="match status" value="2"/>
</dbReference>
<dbReference type="EMBL" id="JAFMPP010000006">
    <property type="protein sequence ID" value="MBO0662617.1"/>
    <property type="molecule type" value="Genomic_DNA"/>
</dbReference>
<evidence type="ECO:0000256" key="9">
    <source>
        <dbReference type="PIRSR" id="PIRSR611782-1"/>
    </source>
</evidence>
<keyword evidence="13" id="KW-1185">Reference proteome</keyword>
<dbReference type="InterPro" id="IPR001940">
    <property type="entry name" value="Peptidase_S1C"/>
</dbReference>
<dbReference type="SMART" id="SM00228">
    <property type="entry name" value="PDZ"/>
    <property type="match status" value="2"/>
</dbReference>
<evidence type="ECO:0000256" key="1">
    <source>
        <dbReference type="ARBA" id="ARBA00004418"/>
    </source>
</evidence>
<dbReference type="InterPro" id="IPR041489">
    <property type="entry name" value="PDZ_6"/>
</dbReference>
<keyword evidence="5" id="KW-0677">Repeat</keyword>
<dbReference type="PANTHER" id="PTHR22939">
    <property type="entry name" value="SERINE PROTEASE FAMILY S1C HTRA-RELATED"/>
    <property type="match status" value="1"/>
</dbReference>
<feature type="active site" description="Charge relay system" evidence="9">
    <location>
        <position position="275"/>
    </location>
</feature>
<evidence type="ECO:0000256" key="2">
    <source>
        <dbReference type="ARBA" id="ARBA00010541"/>
    </source>
</evidence>
<keyword evidence="7" id="KW-0378">Hydrolase</keyword>
<comment type="caution">
    <text evidence="12">The sequence shown here is derived from an EMBL/GenBank/DDBJ whole genome shotgun (WGS) entry which is preliminary data.</text>
</comment>
<evidence type="ECO:0000313" key="13">
    <source>
        <dbReference type="Proteomes" id="UP000664122"/>
    </source>
</evidence>
<comment type="subcellular location">
    <subcellularLocation>
        <location evidence="1">Periplasm</location>
    </subcellularLocation>
</comment>
<dbReference type="GO" id="GO:0004252">
    <property type="term" value="F:serine-type endopeptidase activity"/>
    <property type="evidence" value="ECO:0007669"/>
    <property type="project" value="InterPro"/>
</dbReference>
<keyword evidence="3" id="KW-0645">Protease</keyword>
<dbReference type="Gene3D" id="2.30.42.10">
    <property type="match status" value="2"/>
</dbReference>
<dbReference type="NCBIfam" id="TIGR02037">
    <property type="entry name" value="degP_htrA_DO"/>
    <property type="match status" value="1"/>
</dbReference>
<dbReference type="SUPFAM" id="SSF50156">
    <property type="entry name" value="PDZ domain-like"/>
    <property type="match status" value="2"/>
</dbReference>
<feature type="binding site" evidence="10">
    <location>
        <position position="200"/>
    </location>
    <ligand>
        <name>substrate</name>
    </ligand>
</feature>
<accession>A0A939JW31</accession>
<dbReference type="Gene3D" id="2.40.10.120">
    <property type="match status" value="1"/>
</dbReference>
<feature type="domain" description="PDZ" evidence="11">
    <location>
        <begin position="430"/>
        <end position="494"/>
    </location>
</feature>
<keyword evidence="6" id="KW-0574">Periplasm</keyword>
<dbReference type="PANTHER" id="PTHR22939:SF129">
    <property type="entry name" value="SERINE PROTEASE HTRA2, MITOCHONDRIAL"/>
    <property type="match status" value="1"/>
</dbReference>
<protein>
    <submittedName>
        <fullName evidence="12">DegQ family serine endoprotease</fullName>
    </submittedName>
</protein>
<evidence type="ECO:0000256" key="7">
    <source>
        <dbReference type="ARBA" id="ARBA00022801"/>
    </source>
</evidence>
<reference evidence="12" key="1">
    <citation type="submission" date="2021-03" db="EMBL/GenBank/DDBJ databases">
        <title>Whole genome sequence of Jiella sp. CQZ9-1.</title>
        <authorList>
            <person name="Tuo L."/>
        </authorList>
    </citation>
    <scope>NUCLEOTIDE SEQUENCE</scope>
    <source>
        <strain evidence="12">CQZ9-1</strain>
    </source>
</reference>
<dbReference type="Pfam" id="PF13365">
    <property type="entry name" value="Trypsin_2"/>
    <property type="match status" value="1"/>
</dbReference>
<evidence type="ECO:0000256" key="6">
    <source>
        <dbReference type="ARBA" id="ARBA00022764"/>
    </source>
</evidence>
<organism evidence="12 13">
    <name type="scientific">Jiella flava</name>
    <dbReference type="NCBI Taxonomy" id="2816857"/>
    <lineage>
        <taxon>Bacteria</taxon>
        <taxon>Pseudomonadati</taxon>
        <taxon>Pseudomonadota</taxon>
        <taxon>Alphaproteobacteria</taxon>
        <taxon>Hyphomicrobiales</taxon>
        <taxon>Aurantimonadaceae</taxon>
        <taxon>Jiella</taxon>
    </lineage>
</organism>
<sequence>MLFLGVLLLLGTVAAVPAVFTKNSVVHDFIRPLVNEQPVRLEQGDERLRKGLGLDKKAAWRHLGDARRTVKPTSVVDVAEAAQDTQAQDRIPKSRAEVDLSFAPLVKETAPAVVNVYAARKIPARRSPFADDPFFGQFFGGPFQSPPRMEQSLGSGVILDPSGLVVTNNHVIDGADEVKVAFADGREFSAKILSKDKTVDLAVLKIEGKGPFPTISIANSDDLAIGDLVLAIGNPFGIGQTVTNGIVSALARNNIGVDNFGFFIQTDAAINPGNSGGALINMKGQLIGVNTAIFSRSGGSNGIGFAIPSNMVATFLRAAKNGGHYERPFVGADFAPVTADIADALGLRRPTGALVRSIYPGGPAAKAGLKVGDVVMTVDGKEVLTPDALNFRFATLGIGKSVTLDVLSSDVRKIVTLPLAKAPEVPRRDQRTIKGRNPFAGATVDNLSPRVADELRLPRTKTGVVVAEVGNGSLAARFGLQPGDIILDINGERVDTTRKLAEIADRGDRGWQFDIERGGRRLTQVVR</sequence>
<evidence type="ECO:0000313" key="12">
    <source>
        <dbReference type="EMBL" id="MBO0662617.1"/>
    </source>
</evidence>
<dbReference type="GO" id="GO:0042597">
    <property type="term" value="C:periplasmic space"/>
    <property type="evidence" value="ECO:0007669"/>
    <property type="project" value="UniProtKB-SubCell"/>
</dbReference>
<name>A0A939JW31_9HYPH</name>
<evidence type="ECO:0000256" key="3">
    <source>
        <dbReference type="ARBA" id="ARBA00022670"/>
    </source>
</evidence>
<dbReference type="Proteomes" id="UP000664122">
    <property type="component" value="Unassembled WGS sequence"/>
</dbReference>
<feature type="active site" description="Charge relay system" evidence="9">
    <location>
        <position position="170"/>
    </location>
</feature>
<comment type="similarity">
    <text evidence="2">Belongs to the peptidase S1C family.</text>
</comment>
<feature type="binding site" evidence="10">
    <location>
        <begin position="273"/>
        <end position="275"/>
    </location>
    <ligand>
        <name>substrate</name>
    </ligand>
</feature>
<evidence type="ECO:0000259" key="11">
    <source>
        <dbReference type="PROSITE" id="PS50106"/>
    </source>
</evidence>
<evidence type="ECO:0000256" key="8">
    <source>
        <dbReference type="ARBA" id="ARBA00022825"/>
    </source>
</evidence>
<dbReference type="GO" id="GO:0006508">
    <property type="term" value="P:proteolysis"/>
    <property type="evidence" value="ECO:0007669"/>
    <property type="project" value="UniProtKB-KW"/>
</dbReference>
<feature type="domain" description="PDZ" evidence="11">
    <location>
        <begin position="345"/>
        <end position="383"/>
    </location>
</feature>
<dbReference type="SUPFAM" id="SSF50494">
    <property type="entry name" value="Trypsin-like serine proteases"/>
    <property type="match status" value="1"/>
</dbReference>
<dbReference type="InterPro" id="IPR011782">
    <property type="entry name" value="Pept_S1C_Do"/>
</dbReference>
<proteinExistence type="inferred from homology"/>
<dbReference type="InterPro" id="IPR001478">
    <property type="entry name" value="PDZ"/>
</dbReference>
<dbReference type="PRINTS" id="PR00834">
    <property type="entry name" value="PROTEASES2C"/>
</dbReference>
<feature type="active site" description="Charge relay system" evidence="9">
    <location>
        <position position="200"/>
    </location>
</feature>
<dbReference type="AlphaFoldDB" id="A0A939JW31"/>
<evidence type="ECO:0000256" key="4">
    <source>
        <dbReference type="ARBA" id="ARBA00022729"/>
    </source>
</evidence>
<feature type="binding site" evidence="10">
    <location>
        <position position="170"/>
    </location>
    <ligand>
        <name>substrate</name>
    </ligand>
</feature>
<evidence type="ECO:0000256" key="10">
    <source>
        <dbReference type="PIRSR" id="PIRSR611782-2"/>
    </source>
</evidence>
<gene>
    <name evidence="12" type="ORF">J1C48_08515</name>
</gene>
<keyword evidence="8" id="KW-0720">Serine protease</keyword>
<evidence type="ECO:0000256" key="5">
    <source>
        <dbReference type="ARBA" id="ARBA00022737"/>
    </source>
</evidence>